<evidence type="ECO:0000313" key="1">
    <source>
        <dbReference type="EMBL" id="PRY42617.1"/>
    </source>
</evidence>
<organism evidence="1 2">
    <name type="scientific">Umezawaea tangerina</name>
    <dbReference type="NCBI Taxonomy" id="84725"/>
    <lineage>
        <taxon>Bacteria</taxon>
        <taxon>Bacillati</taxon>
        <taxon>Actinomycetota</taxon>
        <taxon>Actinomycetes</taxon>
        <taxon>Pseudonocardiales</taxon>
        <taxon>Pseudonocardiaceae</taxon>
        <taxon>Umezawaea</taxon>
    </lineage>
</organism>
<name>A0A2T0TAC6_9PSEU</name>
<dbReference type="OrthoDB" id="9148135at2"/>
<dbReference type="PANTHER" id="PTHR38479:SF2">
    <property type="entry name" value="WINGED HELIX DNA-BINDING DOMAIN-CONTAINING PROTEIN"/>
    <property type="match status" value="1"/>
</dbReference>
<protein>
    <submittedName>
        <fullName evidence="1">Winged helix DNA-binding protein</fullName>
    </submittedName>
</protein>
<keyword evidence="2" id="KW-1185">Reference proteome</keyword>
<dbReference type="PANTHER" id="PTHR38479">
    <property type="entry name" value="LMO0824 PROTEIN"/>
    <property type="match status" value="1"/>
</dbReference>
<sequence>MPTARTLNRTLLARQLLLDRHDLRPDQAIEHLVGLQAQATASPYVALWSRLTGFTADRVGTMLEDRSAVRTTLMRGTLHLVTARDCARLRPAMQPMLDRVARTNFGRDLTGVDLAALVEAALPLLTEPRTTAQLGAALAPRWPDHQPRVLGAVLPLLLPVVQIPPRGILGRGGPAANALASTWLGTDIPAPEPPDSAILRYLAAFGPATAADISAWSRLTGVKSVITRMDLKTYRDETGRTLLDHPDADLTDPETPAPPRFLPEFDNVLLSHADRTRIMGDEDRKRWSGVANAVFPASFLLDGFLSGTWKVDRGTLAITPYRKVSTGDRRALEREGLALLDFLAPQHDHAIHFTT</sequence>
<keyword evidence="1" id="KW-0238">DNA-binding</keyword>
<dbReference type="RefSeq" id="WP_106187997.1">
    <property type="nucleotide sequence ID" value="NZ_PVTF01000004.1"/>
</dbReference>
<proteinExistence type="predicted"/>
<dbReference type="Pfam" id="PF06224">
    <property type="entry name" value="AlkZ-like"/>
    <property type="match status" value="1"/>
</dbReference>
<evidence type="ECO:0000313" key="2">
    <source>
        <dbReference type="Proteomes" id="UP000239494"/>
    </source>
</evidence>
<reference evidence="1 2" key="1">
    <citation type="submission" date="2018-03" db="EMBL/GenBank/DDBJ databases">
        <title>Genomic Encyclopedia of Archaeal and Bacterial Type Strains, Phase II (KMG-II): from individual species to whole genera.</title>
        <authorList>
            <person name="Goeker M."/>
        </authorList>
    </citation>
    <scope>NUCLEOTIDE SEQUENCE [LARGE SCALE GENOMIC DNA]</scope>
    <source>
        <strain evidence="1 2">DSM 44720</strain>
    </source>
</reference>
<gene>
    <name evidence="1" type="ORF">CLV43_104452</name>
</gene>
<dbReference type="Proteomes" id="UP000239494">
    <property type="component" value="Unassembled WGS sequence"/>
</dbReference>
<dbReference type="AlphaFoldDB" id="A0A2T0TAC6"/>
<comment type="caution">
    <text evidence="1">The sequence shown here is derived from an EMBL/GenBank/DDBJ whole genome shotgun (WGS) entry which is preliminary data.</text>
</comment>
<dbReference type="GO" id="GO:0003677">
    <property type="term" value="F:DNA binding"/>
    <property type="evidence" value="ECO:0007669"/>
    <property type="project" value="UniProtKB-KW"/>
</dbReference>
<dbReference type="InterPro" id="IPR009351">
    <property type="entry name" value="AlkZ-like"/>
</dbReference>
<dbReference type="EMBL" id="PVTF01000004">
    <property type="protein sequence ID" value="PRY42617.1"/>
    <property type="molecule type" value="Genomic_DNA"/>
</dbReference>
<accession>A0A2T0TAC6</accession>